<comment type="subcellular location">
    <subcellularLocation>
        <location evidence="1">Nucleus</location>
    </subcellularLocation>
</comment>
<dbReference type="GO" id="GO:0006366">
    <property type="term" value="P:transcription by RNA polymerase II"/>
    <property type="evidence" value="ECO:0007669"/>
    <property type="project" value="InterPro"/>
</dbReference>
<organism evidence="7">
    <name type="scientific">Sarcoptes scabiei</name>
    <name type="common">Itch mite</name>
    <name type="synonym">Acarus scabiei</name>
    <dbReference type="NCBI Taxonomy" id="52283"/>
    <lineage>
        <taxon>Eukaryota</taxon>
        <taxon>Metazoa</taxon>
        <taxon>Ecdysozoa</taxon>
        <taxon>Arthropoda</taxon>
        <taxon>Chelicerata</taxon>
        <taxon>Arachnida</taxon>
        <taxon>Acari</taxon>
        <taxon>Acariformes</taxon>
        <taxon>Sarcoptiformes</taxon>
        <taxon>Astigmata</taxon>
        <taxon>Psoroptidia</taxon>
        <taxon>Sarcoptoidea</taxon>
        <taxon>Sarcoptidae</taxon>
        <taxon>Sarcoptinae</taxon>
        <taxon>Sarcoptes</taxon>
    </lineage>
</organism>
<dbReference type="SUPFAM" id="SSF47113">
    <property type="entry name" value="Histone-fold"/>
    <property type="match status" value="1"/>
</dbReference>
<sequence length="245" mass="28600">MDRFSVKVFDVGQENRIEEEEEILIVDRNRSEINHQNSDEVQHPKHHPFHHCSTIVDYDRDGDTKANVDADADADTDMYDDVDDRRENNRMATSMTNKNLQRLFTKELCLMMYGFGDAANPYVETVNLLEDLVLMYINHLVHKAIDNHRRKKRTSSIIVHQQHQITGKIWPISIGSSMMMRSLSIGNRGDRITIDDLMFALRKIPNKYFRVRNLISMNFELKNARKAFDDSQYVSIGDENDHNTI</sequence>
<reference evidence="9" key="1">
    <citation type="journal article" date="2020" name="PLoS Negl. Trop. Dis.">
        <title>High-quality nuclear genome for Sarcoptes scabiei-A critical resource for a neglected parasite.</title>
        <authorList>
            <person name="Korhonen P.K."/>
            <person name="Gasser R.B."/>
            <person name="Ma G."/>
            <person name="Wang T."/>
            <person name="Stroehlein A.J."/>
            <person name="Young N.D."/>
            <person name="Ang C.S."/>
            <person name="Fernando D.D."/>
            <person name="Lu H.C."/>
            <person name="Taylor S."/>
            <person name="Reynolds S.L."/>
            <person name="Mofiz E."/>
            <person name="Najaraj S.H."/>
            <person name="Gowda H."/>
            <person name="Madugundu A."/>
            <person name="Renuse S."/>
            <person name="Holt D."/>
            <person name="Pandey A."/>
            <person name="Papenfuss A.T."/>
            <person name="Fischer K."/>
        </authorList>
    </citation>
    <scope>NUCLEOTIDE SEQUENCE [LARGE SCALE GENOMIC DNA]</scope>
</reference>
<comment type="similarity">
    <text evidence="5">Belongs to the TAF13 family.</text>
</comment>
<gene>
    <name evidence="7" type="ORF">SSS_4791</name>
</gene>
<dbReference type="EMBL" id="WVUK01000042">
    <property type="protein sequence ID" value="KAF7496030.1"/>
    <property type="molecule type" value="Genomic_DNA"/>
</dbReference>
<dbReference type="GO" id="GO:0005669">
    <property type="term" value="C:transcription factor TFIID complex"/>
    <property type="evidence" value="ECO:0007669"/>
    <property type="project" value="TreeGrafter"/>
</dbReference>
<dbReference type="OrthoDB" id="10266074at2759"/>
<reference evidence="7" key="2">
    <citation type="submission" date="2020-01" db="EMBL/GenBank/DDBJ databases">
        <authorList>
            <person name="Korhonen P.K.K."/>
            <person name="Guangxu M.G."/>
            <person name="Wang T.W."/>
            <person name="Stroehlein A.J.S."/>
            <person name="Young N.D."/>
            <person name="Ang C.-S.A."/>
            <person name="Fernando D.W.F."/>
            <person name="Lu H.L."/>
            <person name="Taylor S.T."/>
            <person name="Ehtesham M.E.M."/>
            <person name="Najaraj S.H.N."/>
            <person name="Harsha G.H.G."/>
            <person name="Madugundu A.M."/>
            <person name="Renuse S.R."/>
            <person name="Holt D.H."/>
            <person name="Pandey A.P."/>
            <person name="Papenfuss A.P."/>
            <person name="Gasser R.B.G."/>
            <person name="Fischer K.F."/>
        </authorList>
    </citation>
    <scope>NUCLEOTIDE SEQUENCE</scope>
    <source>
        <strain evidence="7">SSS_KF_BRIS2020</strain>
    </source>
</reference>
<dbReference type="Gene3D" id="1.10.20.10">
    <property type="entry name" value="Histone, subunit A"/>
    <property type="match status" value="1"/>
</dbReference>
<dbReference type="PANTHER" id="PTHR11380:SF5">
    <property type="entry name" value="TRANSCRIPTION INITIATION FACTOR TFIID SUBUNIT 13"/>
    <property type="match status" value="1"/>
</dbReference>
<evidence type="ECO:0000256" key="4">
    <source>
        <dbReference type="ARBA" id="ARBA00023242"/>
    </source>
</evidence>
<keyword evidence="4" id="KW-0539">Nucleus</keyword>
<evidence type="ECO:0000256" key="6">
    <source>
        <dbReference type="ARBA" id="ARBA00040136"/>
    </source>
</evidence>
<evidence type="ECO:0000256" key="1">
    <source>
        <dbReference type="ARBA" id="ARBA00004123"/>
    </source>
</evidence>
<dbReference type="PANTHER" id="PTHR11380">
    <property type="entry name" value="TRANSCRIPTION INITIATION FACTOR TFIID/SUPT3-RELATED"/>
    <property type="match status" value="1"/>
</dbReference>
<dbReference type="InterPro" id="IPR009072">
    <property type="entry name" value="Histone-fold"/>
</dbReference>
<keyword evidence="3" id="KW-0804">Transcription</keyword>
<keyword evidence="9" id="KW-1185">Reference proteome</keyword>
<dbReference type="EnsemblMetazoa" id="SSS_4791s_mrna">
    <property type="protein sequence ID" value="KAF7496030.1"/>
    <property type="gene ID" value="SSS_4791"/>
</dbReference>
<name>A0A834RF20_SARSC</name>
<reference evidence="8" key="3">
    <citation type="submission" date="2022-06" db="UniProtKB">
        <authorList>
            <consortium name="EnsemblMetazoa"/>
        </authorList>
    </citation>
    <scope>IDENTIFICATION</scope>
</reference>
<keyword evidence="2" id="KW-0805">Transcription regulation</keyword>
<evidence type="ECO:0000256" key="2">
    <source>
        <dbReference type="ARBA" id="ARBA00023015"/>
    </source>
</evidence>
<dbReference type="GO" id="GO:0046982">
    <property type="term" value="F:protein heterodimerization activity"/>
    <property type="evidence" value="ECO:0007669"/>
    <property type="project" value="InterPro"/>
</dbReference>
<dbReference type="Proteomes" id="UP000070412">
    <property type="component" value="Unassembled WGS sequence"/>
</dbReference>
<evidence type="ECO:0000313" key="8">
    <source>
        <dbReference type="EnsemblMetazoa" id="KAF7496030.1"/>
    </source>
</evidence>
<evidence type="ECO:0000256" key="3">
    <source>
        <dbReference type="ARBA" id="ARBA00023163"/>
    </source>
</evidence>
<dbReference type="AlphaFoldDB" id="A0A834RF20"/>
<evidence type="ECO:0000313" key="7">
    <source>
        <dbReference type="EMBL" id="KAF7496030.1"/>
    </source>
</evidence>
<evidence type="ECO:0000256" key="5">
    <source>
        <dbReference type="ARBA" id="ARBA00038392"/>
    </source>
</evidence>
<accession>A0A834RF20</accession>
<proteinExistence type="inferred from homology"/>
<protein>
    <recommendedName>
        <fullName evidence="6">Transcription initiation factor TFIID subunit 13</fullName>
    </recommendedName>
</protein>
<dbReference type="Pfam" id="PF02269">
    <property type="entry name" value="TFIID-18kDa"/>
    <property type="match status" value="2"/>
</dbReference>
<evidence type="ECO:0000313" key="9">
    <source>
        <dbReference type="Proteomes" id="UP000070412"/>
    </source>
</evidence>
<dbReference type="InterPro" id="IPR003195">
    <property type="entry name" value="TFIID_TAF13"/>
</dbReference>